<protein>
    <submittedName>
        <fullName evidence="2">Suppressor of fused domain protein</fullName>
    </submittedName>
</protein>
<proteinExistence type="predicted"/>
<feature type="domain" description="Suppressor of fused-like" evidence="1">
    <location>
        <begin position="221"/>
        <end position="338"/>
    </location>
</feature>
<dbReference type="Proteomes" id="UP000754750">
    <property type="component" value="Unassembled WGS sequence"/>
</dbReference>
<dbReference type="EMBL" id="SVNY01000005">
    <property type="protein sequence ID" value="MBE6834117.1"/>
    <property type="molecule type" value="Genomic_DNA"/>
</dbReference>
<evidence type="ECO:0000259" key="1">
    <source>
        <dbReference type="Pfam" id="PF05076"/>
    </source>
</evidence>
<reference evidence="2" key="1">
    <citation type="submission" date="2019-04" db="EMBL/GenBank/DDBJ databases">
        <title>Evolution of Biomass-Degrading Anaerobic Consortia Revealed by Metagenomics.</title>
        <authorList>
            <person name="Peng X."/>
        </authorList>
    </citation>
    <scope>NUCLEOTIDE SEQUENCE</scope>
    <source>
        <strain evidence="2">SIG551</strain>
    </source>
</reference>
<accession>A0A928KZ58</accession>
<dbReference type="Pfam" id="PF05076">
    <property type="entry name" value="SUFU"/>
    <property type="match status" value="1"/>
</dbReference>
<evidence type="ECO:0000313" key="3">
    <source>
        <dbReference type="Proteomes" id="UP000754750"/>
    </source>
</evidence>
<dbReference type="AlphaFoldDB" id="A0A928KZ58"/>
<comment type="caution">
    <text evidence="2">The sequence shown here is derived from an EMBL/GenBank/DDBJ whole genome shotgun (WGS) entry which is preliminary data.</text>
</comment>
<organism evidence="2 3">
    <name type="scientific">Faecalispora sporosphaeroides</name>
    <dbReference type="NCBI Taxonomy" id="1549"/>
    <lineage>
        <taxon>Bacteria</taxon>
        <taxon>Bacillati</taxon>
        <taxon>Bacillota</taxon>
        <taxon>Clostridia</taxon>
        <taxon>Eubacteriales</taxon>
        <taxon>Oscillospiraceae</taxon>
        <taxon>Faecalispora</taxon>
    </lineage>
</organism>
<gene>
    <name evidence="2" type="ORF">E7512_11180</name>
</gene>
<name>A0A928KZ58_9FIRM</name>
<sequence>MIKKRSHNLELTKNRRTFMHSILFSESPIARFAAEVCTENECSYFYLYQMEPQAQKLNTLAACWIKNHATVEDGYSPKEDMLSGLQPKIPTSLCRYPQDLSLFQEEELEIVWGEEGCLAGLYQNGELICVVPYWAEANFTGYSKYSNTDKMGIYPLPLQDGNAMFGRLEAAARFWQQDFSAVWESYQQEYLEDLTQRYGKPVKYYGIDGGHFPPRGLVVFEKSGYRLAFTIGMGLFTQPSAELYHKDSRLHDHVELAFGWKADLPLEPTRIYSQISSIAAIPWMYKTFLDHHHTIDLNVDQEYQNAVFISDQQAKVLNSTFLREKQINLLWLMPISESLCQKLTAEELDYAGVEQQLEEYGVMLEHL</sequence>
<evidence type="ECO:0000313" key="2">
    <source>
        <dbReference type="EMBL" id="MBE6834117.1"/>
    </source>
</evidence>
<dbReference type="InterPro" id="IPR020941">
    <property type="entry name" value="SUFU-like_domain"/>
</dbReference>